<organism evidence="2 3">
    <name type="scientific">Brevibacillus composti</name>
    <dbReference type="NCBI Taxonomy" id="2796470"/>
    <lineage>
        <taxon>Bacteria</taxon>
        <taxon>Bacillati</taxon>
        <taxon>Bacillota</taxon>
        <taxon>Bacilli</taxon>
        <taxon>Bacillales</taxon>
        <taxon>Paenibacillaceae</taxon>
        <taxon>Brevibacillus</taxon>
    </lineage>
</organism>
<evidence type="ECO:0000256" key="1">
    <source>
        <dbReference type="SAM" id="MobiDB-lite"/>
    </source>
</evidence>
<sequence length="176" mass="20359">MAGRPSKPVQLIKLEGKSHRTKSELKHREKAEKSLYTGTTFKESPAVKADPVAHREFLRLKKLYKSIEFVDGLDEQIINRYCMLISQEHALAKMMERMRMDIDQVEDVEDRMRIYESIAGVTDKVMKTRDMLLKLEDRLFLNPTARIKSIPKMPAEEKKESAMAQFINRRAGGHAP</sequence>
<name>A0A7T5JPF6_9BACL</name>
<proteinExistence type="predicted"/>
<evidence type="ECO:0008006" key="4">
    <source>
        <dbReference type="Google" id="ProtNLM"/>
    </source>
</evidence>
<reference evidence="2 3" key="1">
    <citation type="submission" date="2020-12" db="EMBL/GenBank/DDBJ databases">
        <title>strain FJAT-54423T represents a novel species of the genus Brevibacillus.</title>
        <authorList>
            <person name="Tang R."/>
        </authorList>
    </citation>
    <scope>NUCLEOTIDE SEQUENCE [LARGE SCALE GENOMIC DNA]</scope>
    <source>
        <strain evidence="2 3">FJAT-54423</strain>
    </source>
</reference>
<evidence type="ECO:0000313" key="2">
    <source>
        <dbReference type="EMBL" id="QQE75209.1"/>
    </source>
</evidence>
<dbReference type="AlphaFoldDB" id="A0A7T5JPF6"/>
<protein>
    <recommendedName>
        <fullName evidence="4">Terminase</fullName>
    </recommendedName>
</protein>
<accession>A0A7T5JPF6</accession>
<dbReference type="RefSeq" id="WP_198828739.1">
    <property type="nucleotide sequence ID" value="NZ_CP066308.1"/>
</dbReference>
<feature type="region of interest" description="Disordered" evidence="1">
    <location>
        <begin position="1"/>
        <end position="30"/>
    </location>
</feature>
<evidence type="ECO:0000313" key="3">
    <source>
        <dbReference type="Proteomes" id="UP000595847"/>
    </source>
</evidence>
<feature type="compositionally biased region" description="Basic and acidic residues" evidence="1">
    <location>
        <begin position="14"/>
        <end position="30"/>
    </location>
</feature>
<dbReference type="EMBL" id="CP066308">
    <property type="protein sequence ID" value="QQE75209.1"/>
    <property type="molecule type" value="Genomic_DNA"/>
</dbReference>
<gene>
    <name evidence="2" type="ORF">JD108_04565</name>
</gene>
<dbReference type="Proteomes" id="UP000595847">
    <property type="component" value="Chromosome"/>
</dbReference>
<dbReference type="KEGG" id="bcop:JD108_04565"/>